<sequence>MAQIKAGVMDIIRHPAKLLPTIILSVIWMVISYLMAMGKDTAVVKWINTLTYASGGMYGGSLGAAGGIFGKAVFAAVLNTIVLSLWAGKNPFARDANGQSLMTKATNKGMAKVAPFVIGLGVSLVLYYFFNVTSSTNNVMVGVMAAIGTIQAAQSSHGIIFSTVLFIIEKVSGGRTPSSSAVRNSLMGATAGFAICVPLTYLRQPLMIVAAGSAVLLLGILLAVLGQQKKPAQA</sequence>
<dbReference type="AlphaFoldDB" id="A0A1G6N7T0"/>
<feature type="transmembrane region" description="Helical" evidence="1">
    <location>
        <begin position="68"/>
        <end position="88"/>
    </location>
</feature>
<evidence type="ECO:0000256" key="1">
    <source>
        <dbReference type="SAM" id="Phobius"/>
    </source>
</evidence>
<keyword evidence="1" id="KW-1133">Transmembrane helix</keyword>
<proteinExistence type="predicted"/>
<protein>
    <submittedName>
        <fullName evidence="2">Uncharacterized protein</fullName>
    </submittedName>
</protein>
<feature type="transmembrane region" description="Helical" evidence="1">
    <location>
        <begin position="109"/>
        <end position="130"/>
    </location>
</feature>
<accession>A0A1G6N7T0</accession>
<evidence type="ECO:0000313" key="3">
    <source>
        <dbReference type="Proteomes" id="UP000198943"/>
    </source>
</evidence>
<feature type="transmembrane region" description="Helical" evidence="1">
    <location>
        <begin position="18"/>
        <end position="36"/>
    </location>
</feature>
<organism evidence="2 3">
    <name type="scientific">Succiniclasticum ruminis</name>
    <dbReference type="NCBI Taxonomy" id="40841"/>
    <lineage>
        <taxon>Bacteria</taxon>
        <taxon>Bacillati</taxon>
        <taxon>Bacillota</taxon>
        <taxon>Negativicutes</taxon>
        <taxon>Acidaminococcales</taxon>
        <taxon>Acidaminococcaceae</taxon>
        <taxon>Succiniclasticum</taxon>
    </lineage>
</organism>
<dbReference type="Proteomes" id="UP000198943">
    <property type="component" value="Unassembled WGS sequence"/>
</dbReference>
<evidence type="ECO:0000313" key="2">
    <source>
        <dbReference type="EMBL" id="SDC63888.1"/>
    </source>
</evidence>
<gene>
    <name evidence="2" type="ORF">SAMN04487864_11255</name>
</gene>
<dbReference type="EMBL" id="FMYW01000012">
    <property type="protein sequence ID" value="SDC63888.1"/>
    <property type="molecule type" value="Genomic_DNA"/>
</dbReference>
<keyword evidence="1" id="KW-0472">Membrane</keyword>
<feature type="transmembrane region" description="Helical" evidence="1">
    <location>
        <begin position="142"/>
        <end position="168"/>
    </location>
</feature>
<feature type="transmembrane region" description="Helical" evidence="1">
    <location>
        <begin position="207"/>
        <end position="225"/>
    </location>
</feature>
<name>A0A1G6N7T0_9FIRM</name>
<keyword evidence="1" id="KW-0812">Transmembrane</keyword>
<reference evidence="3" key="1">
    <citation type="submission" date="2016-10" db="EMBL/GenBank/DDBJ databases">
        <authorList>
            <person name="Varghese N."/>
            <person name="Submissions S."/>
        </authorList>
    </citation>
    <scope>NUCLEOTIDE SEQUENCE [LARGE SCALE GENOMIC DNA]</scope>
    <source>
        <strain evidence="3">DSM 11005</strain>
    </source>
</reference>
<feature type="transmembrane region" description="Helical" evidence="1">
    <location>
        <begin position="180"/>
        <end position="201"/>
    </location>
</feature>
<keyword evidence="3" id="KW-1185">Reference proteome</keyword>